<dbReference type="CDD" id="cd00408">
    <property type="entry name" value="DHDPS-like"/>
    <property type="match status" value="1"/>
</dbReference>
<dbReference type="InterPro" id="IPR002220">
    <property type="entry name" value="DapA-like"/>
</dbReference>
<dbReference type="RefSeq" id="WP_397082945.1">
    <property type="nucleotide sequence ID" value="NZ_JBITGY010000005.1"/>
</dbReference>
<dbReference type="PIRSF" id="PIRSF001365">
    <property type="entry name" value="DHDPS"/>
    <property type="match status" value="1"/>
</dbReference>
<dbReference type="SUPFAM" id="SSF51569">
    <property type="entry name" value="Aldolase"/>
    <property type="match status" value="1"/>
</dbReference>
<protein>
    <submittedName>
        <fullName evidence="4">Dihydrodipicolinate synthase family protein</fullName>
    </submittedName>
</protein>
<dbReference type="PRINTS" id="PR00146">
    <property type="entry name" value="DHPICSNTHASE"/>
</dbReference>
<evidence type="ECO:0000256" key="3">
    <source>
        <dbReference type="PIRNR" id="PIRNR001365"/>
    </source>
</evidence>
<evidence type="ECO:0000313" key="4">
    <source>
        <dbReference type="EMBL" id="MFI6499558.1"/>
    </source>
</evidence>
<dbReference type="PANTHER" id="PTHR12128">
    <property type="entry name" value="DIHYDRODIPICOLINATE SYNTHASE"/>
    <property type="match status" value="1"/>
</dbReference>
<organism evidence="4 5">
    <name type="scientific">Nonomuraea typhae</name>
    <dbReference type="NCBI Taxonomy" id="2603600"/>
    <lineage>
        <taxon>Bacteria</taxon>
        <taxon>Bacillati</taxon>
        <taxon>Actinomycetota</taxon>
        <taxon>Actinomycetes</taxon>
        <taxon>Streptosporangiales</taxon>
        <taxon>Streptosporangiaceae</taxon>
        <taxon>Nonomuraea</taxon>
    </lineage>
</organism>
<reference evidence="4 5" key="1">
    <citation type="submission" date="2024-10" db="EMBL/GenBank/DDBJ databases">
        <title>The Natural Products Discovery Center: Release of the First 8490 Sequenced Strains for Exploring Actinobacteria Biosynthetic Diversity.</title>
        <authorList>
            <person name="Kalkreuter E."/>
            <person name="Kautsar S.A."/>
            <person name="Yang D."/>
            <person name="Bader C.D."/>
            <person name="Teijaro C.N."/>
            <person name="Fluegel L."/>
            <person name="Davis C.M."/>
            <person name="Simpson J.R."/>
            <person name="Lauterbach L."/>
            <person name="Steele A.D."/>
            <person name="Gui C."/>
            <person name="Meng S."/>
            <person name="Li G."/>
            <person name="Viehrig K."/>
            <person name="Ye F."/>
            <person name="Su P."/>
            <person name="Kiefer A.F."/>
            <person name="Nichols A."/>
            <person name="Cepeda A.J."/>
            <person name="Yan W."/>
            <person name="Fan B."/>
            <person name="Jiang Y."/>
            <person name="Adhikari A."/>
            <person name="Zheng C.-J."/>
            <person name="Schuster L."/>
            <person name="Cowan T.M."/>
            <person name="Smanski M.J."/>
            <person name="Chevrette M.G."/>
            <person name="De Carvalho L.P.S."/>
            <person name="Shen B."/>
        </authorList>
    </citation>
    <scope>NUCLEOTIDE SEQUENCE [LARGE SCALE GENOMIC DNA]</scope>
    <source>
        <strain evidence="4 5">NPDC050545</strain>
    </source>
</reference>
<dbReference type="InterPro" id="IPR013785">
    <property type="entry name" value="Aldolase_TIM"/>
</dbReference>
<evidence type="ECO:0000256" key="2">
    <source>
        <dbReference type="ARBA" id="ARBA00023239"/>
    </source>
</evidence>
<accession>A0ABW7YUN9</accession>
<evidence type="ECO:0000313" key="5">
    <source>
        <dbReference type="Proteomes" id="UP001612741"/>
    </source>
</evidence>
<comment type="similarity">
    <text evidence="1 3">Belongs to the DapA family.</text>
</comment>
<dbReference type="EMBL" id="JBITGY010000005">
    <property type="protein sequence ID" value="MFI6499558.1"/>
    <property type="molecule type" value="Genomic_DNA"/>
</dbReference>
<dbReference type="Gene3D" id="3.20.20.70">
    <property type="entry name" value="Aldolase class I"/>
    <property type="match status" value="1"/>
</dbReference>
<proteinExistence type="inferred from homology"/>
<name>A0ABW7YUN9_9ACTN</name>
<keyword evidence="2 3" id="KW-0456">Lyase</keyword>
<dbReference type="PANTHER" id="PTHR12128:SF66">
    <property type="entry name" value="4-HYDROXY-2-OXOGLUTARATE ALDOLASE, MITOCHONDRIAL"/>
    <property type="match status" value="1"/>
</dbReference>
<evidence type="ECO:0000256" key="1">
    <source>
        <dbReference type="ARBA" id="ARBA00007592"/>
    </source>
</evidence>
<keyword evidence="5" id="KW-1185">Reference proteome</keyword>
<gene>
    <name evidence="4" type="ORF">ACIBG2_19375</name>
</gene>
<sequence length="294" mass="30518">MNGVYPAALTMFGPGGRLNLEDTCAHLDWLIGQGVHGLVIGGTSGEFVALTGAERRVLLEAALETVAGRVPVLAGTGAYTTAETIELTAHAEAAGATAALVVLPYFQRPSREEVLAHYRAVAAGSGLPIWVYNIPANAAIPALDLPDLAALHAEGVIAGVKSTLPTVHQLAELAALPGFRAFYGGYAAPVEALAGGAHGWISGLLNVVPAAAVAVWDAMRRSDLPAARAAWAELLPLRRMLARPPVPGVSDLALYRGVLRLQGRPAGHCRAPLRDLDAAESRILEKALGKVPSP</sequence>
<comment type="caution">
    <text evidence="4">The sequence shown here is derived from an EMBL/GenBank/DDBJ whole genome shotgun (WGS) entry which is preliminary data.</text>
</comment>
<dbReference type="Proteomes" id="UP001612741">
    <property type="component" value="Unassembled WGS sequence"/>
</dbReference>
<dbReference type="SMART" id="SM01130">
    <property type="entry name" value="DHDPS"/>
    <property type="match status" value="1"/>
</dbReference>
<dbReference type="Pfam" id="PF00701">
    <property type="entry name" value="DHDPS"/>
    <property type="match status" value="1"/>
</dbReference>